<sequence>PETQRTSSSYANIIFSYNNRITINNRPRLLCKDFLLRNSGLIMGCERQTLSFRYQITLMR</sequence>
<name>A0A0B6YK64_9EUPU</name>
<protein>
    <submittedName>
        <fullName evidence="1">Uncharacterized protein</fullName>
    </submittedName>
</protein>
<reference evidence="1" key="1">
    <citation type="submission" date="2014-12" db="EMBL/GenBank/DDBJ databases">
        <title>Insight into the proteome of Arion vulgaris.</title>
        <authorList>
            <person name="Aradska J."/>
            <person name="Bulat T."/>
            <person name="Smidak R."/>
            <person name="Sarate P."/>
            <person name="Gangsoo J."/>
            <person name="Sialana F."/>
            <person name="Bilban M."/>
            <person name="Lubec G."/>
        </authorList>
    </citation>
    <scope>NUCLEOTIDE SEQUENCE</scope>
    <source>
        <tissue evidence="1">Skin</tissue>
    </source>
</reference>
<evidence type="ECO:0000313" key="1">
    <source>
        <dbReference type="EMBL" id="CEK56554.1"/>
    </source>
</evidence>
<accession>A0A0B6YK64</accession>
<proteinExistence type="predicted"/>
<dbReference type="AlphaFoldDB" id="A0A0B6YK64"/>
<organism evidence="1">
    <name type="scientific">Arion vulgaris</name>
    <dbReference type="NCBI Taxonomy" id="1028688"/>
    <lineage>
        <taxon>Eukaryota</taxon>
        <taxon>Metazoa</taxon>
        <taxon>Spiralia</taxon>
        <taxon>Lophotrochozoa</taxon>
        <taxon>Mollusca</taxon>
        <taxon>Gastropoda</taxon>
        <taxon>Heterobranchia</taxon>
        <taxon>Euthyneura</taxon>
        <taxon>Panpulmonata</taxon>
        <taxon>Eupulmonata</taxon>
        <taxon>Stylommatophora</taxon>
        <taxon>Helicina</taxon>
        <taxon>Arionoidea</taxon>
        <taxon>Arionidae</taxon>
        <taxon>Arion</taxon>
    </lineage>
</organism>
<gene>
    <name evidence="1" type="primary">ORF27927</name>
</gene>
<dbReference type="EMBL" id="HACG01009689">
    <property type="protein sequence ID" value="CEK56554.1"/>
    <property type="molecule type" value="Transcribed_RNA"/>
</dbReference>
<feature type="non-terminal residue" evidence="1">
    <location>
        <position position="1"/>
    </location>
</feature>